<comment type="caution">
    <text evidence="3">The sequence shown here is derived from an EMBL/GenBank/DDBJ whole genome shotgun (WGS) entry which is preliminary data.</text>
</comment>
<keyword evidence="1" id="KW-0472">Membrane</keyword>
<dbReference type="InterPro" id="IPR050834">
    <property type="entry name" value="Glycosyltransf_2"/>
</dbReference>
<accession>A0A7K0BPU0</accession>
<proteinExistence type="predicted"/>
<sequence length="339" mass="36348">MSALRISVVICAYTEERWDDVHAAVASVRGQEHPAEEIIVVVDHNPALHARLKRSLADAVVVENREGRGLSGGKNTGVAVARGDVVAFLDDDAVAAPGWLAGMARHYADPRVAGVGGLTLPLWPGSTTSAELVAAPVPAATGTRPGWFPEEFDWTVGCTYRGLHPGPVRNVMGGNASFRREMFPLAGGFDSRIGRTFHKRPLGCEETEFCIRLRQRCPDAELLYDDEAVIWHRVPPLRARFAYFRQRCYAEGLSKALVTASVGSADGLSSERTHALVTLPRGALRGVTDGLKGDLAGFGRAGAIVLGLAWTAWGYATGLYTARLQARRARRAVAGQGAA</sequence>
<dbReference type="Gene3D" id="3.90.550.10">
    <property type="entry name" value="Spore Coat Polysaccharide Biosynthesis Protein SpsA, Chain A"/>
    <property type="match status" value="1"/>
</dbReference>
<dbReference type="PANTHER" id="PTHR43685:SF3">
    <property type="entry name" value="SLR2126 PROTEIN"/>
    <property type="match status" value="1"/>
</dbReference>
<dbReference type="InterPro" id="IPR029044">
    <property type="entry name" value="Nucleotide-diphossugar_trans"/>
</dbReference>
<evidence type="ECO:0000313" key="4">
    <source>
        <dbReference type="Proteomes" id="UP000487268"/>
    </source>
</evidence>
<keyword evidence="1" id="KW-1133">Transmembrane helix</keyword>
<keyword evidence="4" id="KW-1185">Reference proteome</keyword>
<reference evidence="3 4" key="1">
    <citation type="submission" date="2019-10" db="EMBL/GenBank/DDBJ databases">
        <title>Actinomadura rubteroloni sp. nov. and Actinomadura macrotermitis sp. nov., isolated from the gut of fungus growing-termite Macrotermes natalensis.</title>
        <authorList>
            <person name="Benndorf R."/>
            <person name="Martin K."/>
            <person name="Kuefner M."/>
            <person name="De Beer W."/>
            <person name="Kaster A.-K."/>
            <person name="Vollmers J."/>
            <person name="Poulsen M."/>
            <person name="Beemelmanns C."/>
        </authorList>
    </citation>
    <scope>NUCLEOTIDE SEQUENCE [LARGE SCALE GENOMIC DNA]</scope>
    <source>
        <strain evidence="3 4">RB68</strain>
    </source>
</reference>
<dbReference type="EMBL" id="WEGH01000001">
    <property type="protein sequence ID" value="MQY03191.1"/>
    <property type="molecule type" value="Genomic_DNA"/>
</dbReference>
<feature type="domain" description="Glycosyltransferase 2-like" evidence="2">
    <location>
        <begin position="7"/>
        <end position="117"/>
    </location>
</feature>
<feature type="transmembrane region" description="Helical" evidence="1">
    <location>
        <begin position="301"/>
        <end position="322"/>
    </location>
</feature>
<evidence type="ECO:0000259" key="2">
    <source>
        <dbReference type="Pfam" id="PF00535"/>
    </source>
</evidence>
<name>A0A7K0BPU0_9ACTN</name>
<dbReference type="Pfam" id="PF00535">
    <property type="entry name" value="Glycos_transf_2"/>
    <property type="match status" value="1"/>
</dbReference>
<protein>
    <recommendedName>
        <fullName evidence="2">Glycosyltransferase 2-like domain-containing protein</fullName>
    </recommendedName>
</protein>
<dbReference type="Proteomes" id="UP000487268">
    <property type="component" value="Unassembled WGS sequence"/>
</dbReference>
<dbReference type="RefSeq" id="WP_194293283.1">
    <property type="nucleotide sequence ID" value="NZ_WEGH01000001.1"/>
</dbReference>
<dbReference type="InterPro" id="IPR001173">
    <property type="entry name" value="Glyco_trans_2-like"/>
</dbReference>
<evidence type="ECO:0000313" key="3">
    <source>
        <dbReference type="EMBL" id="MQY03191.1"/>
    </source>
</evidence>
<evidence type="ECO:0000256" key="1">
    <source>
        <dbReference type="SAM" id="Phobius"/>
    </source>
</evidence>
<keyword evidence="1" id="KW-0812">Transmembrane</keyword>
<dbReference type="AlphaFoldDB" id="A0A7K0BPU0"/>
<dbReference type="PANTHER" id="PTHR43685">
    <property type="entry name" value="GLYCOSYLTRANSFERASE"/>
    <property type="match status" value="1"/>
</dbReference>
<gene>
    <name evidence="3" type="ORF">ACRB68_12320</name>
</gene>
<dbReference type="SUPFAM" id="SSF53448">
    <property type="entry name" value="Nucleotide-diphospho-sugar transferases"/>
    <property type="match status" value="1"/>
</dbReference>
<organism evidence="3 4">
    <name type="scientific">Actinomadura macrotermitis</name>
    <dbReference type="NCBI Taxonomy" id="2585200"/>
    <lineage>
        <taxon>Bacteria</taxon>
        <taxon>Bacillati</taxon>
        <taxon>Actinomycetota</taxon>
        <taxon>Actinomycetes</taxon>
        <taxon>Streptosporangiales</taxon>
        <taxon>Thermomonosporaceae</taxon>
        <taxon>Actinomadura</taxon>
    </lineage>
</organism>